<evidence type="ECO:0000259" key="9">
    <source>
        <dbReference type="Pfam" id="PF03175"/>
    </source>
</evidence>
<evidence type="ECO:0000313" key="11">
    <source>
        <dbReference type="Proteomes" id="UP000186922"/>
    </source>
</evidence>
<evidence type="ECO:0000256" key="1">
    <source>
        <dbReference type="ARBA" id="ARBA00005755"/>
    </source>
</evidence>
<reference evidence="10 11" key="1">
    <citation type="journal article" date="2016" name="Nat. Commun.">
        <title>Extremotolerant tardigrade genome and improved radiotolerance of human cultured cells by tardigrade-unique protein.</title>
        <authorList>
            <person name="Hashimoto T."/>
            <person name="Horikawa D.D."/>
            <person name="Saito Y."/>
            <person name="Kuwahara H."/>
            <person name="Kozuka-Hata H."/>
            <person name="Shin-I T."/>
            <person name="Minakuchi Y."/>
            <person name="Ohishi K."/>
            <person name="Motoyama A."/>
            <person name="Aizu T."/>
            <person name="Enomoto A."/>
            <person name="Kondo K."/>
            <person name="Tanaka S."/>
            <person name="Hara Y."/>
            <person name="Koshikawa S."/>
            <person name="Sagara H."/>
            <person name="Miura T."/>
            <person name="Yokobori S."/>
            <person name="Miyagawa K."/>
            <person name="Suzuki Y."/>
            <person name="Kubo T."/>
            <person name="Oyama M."/>
            <person name="Kohara Y."/>
            <person name="Fujiyama A."/>
            <person name="Arakawa K."/>
            <person name="Katayama T."/>
            <person name="Toyoda A."/>
            <person name="Kunieda T."/>
        </authorList>
    </citation>
    <scope>NUCLEOTIDE SEQUENCE [LARGE SCALE GENOMIC DNA]</scope>
    <source>
        <strain evidence="10 11">YOKOZUNA-1</strain>
    </source>
</reference>
<evidence type="ECO:0000256" key="2">
    <source>
        <dbReference type="ARBA" id="ARBA00012417"/>
    </source>
</evidence>
<dbReference type="EMBL" id="BDGG01000001">
    <property type="protein sequence ID" value="GAU89853.1"/>
    <property type="molecule type" value="Genomic_DNA"/>
</dbReference>
<dbReference type="InterPro" id="IPR023211">
    <property type="entry name" value="DNA_pol_palm_dom_sf"/>
</dbReference>
<dbReference type="GO" id="GO:0003677">
    <property type="term" value="F:DNA binding"/>
    <property type="evidence" value="ECO:0007669"/>
    <property type="project" value="UniProtKB-KW"/>
</dbReference>
<keyword evidence="7" id="KW-0238">DNA-binding</keyword>
<dbReference type="AlphaFoldDB" id="A0A1D1UTZ5"/>
<comment type="caution">
    <text evidence="10">The sequence shown here is derived from an EMBL/GenBank/DDBJ whole genome shotgun (WGS) entry which is preliminary data.</text>
</comment>
<proteinExistence type="inferred from homology"/>
<keyword evidence="11" id="KW-1185">Reference proteome</keyword>
<dbReference type="GO" id="GO:0003887">
    <property type="term" value="F:DNA-directed DNA polymerase activity"/>
    <property type="evidence" value="ECO:0007669"/>
    <property type="project" value="UniProtKB-KW"/>
</dbReference>
<gene>
    <name evidence="10" type="primary">RvY_02355-1</name>
    <name evidence="10" type="synonym">RvY_02355.1</name>
    <name evidence="10" type="ORF">RvY_02355</name>
</gene>
<comment type="similarity">
    <text evidence="1">Belongs to the DNA polymerase type-B family.</text>
</comment>
<keyword evidence="3" id="KW-0808">Transferase</keyword>
<evidence type="ECO:0000256" key="5">
    <source>
        <dbReference type="ARBA" id="ARBA00022705"/>
    </source>
</evidence>
<evidence type="ECO:0000256" key="4">
    <source>
        <dbReference type="ARBA" id="ARBA00022695"/>
    </source>
</evidence>
<dbReference type="SUPFAM" id="SSF53098">
    <property type="entry name" value="Ribonuclease H-like"/>
    <property type="match status" value="1"/>
</dbReference>
<protein>
    <recommendedName>
        <fullName evidence="2">DNA-directed DNA polymerase</fullName>
        <ecNumber evidence="2">2.7.7.7</ecNumber>
    </recommendedName>
</protein>
<evidence type="ECO:0000256" key="3">
    <source>
        <dbReference type="ARBA" id="ARBA00022679"/>
    </source>
</evidence>
<name>A0A1D1UTZ5_RAMVA</name>
<dbReference type="InterPro" id="IPR012337">
    <property type="entry name" value="RNaseH-like_sf"/>
</dbReference>
<dbReference type="SUPFAM" id="SSF56672">
    <property type="entry name" value="DNA/RNA polymerases"/>
    <property type="match status" value="1"/>
</dbReference>
<keyword evidence="6" id="KW-0239">DNA-directed DNA polymerase</keyword>
<dbReference type="Proteomes" id="UP000186922">
    <property type="component" value="Unassembled WGS sequence"/>
</dbReference>
<dbReference type="OrthoDB" id="5871067at2759"/>
<evidence type="ECO:0000256" key="8">
    <source>
        <dbReference type="ARBA" id="ARBA00049244"/>
    </source>
</evidence>
<keyword evidence="4" id="KW-0548">Nucleotidyltransferase</keyword>
<comment type="catalytic activity">
    <reaction evidence="8">
        <text>DNA(n) + a 2'-deoxyribonucleoside 5'-triphosphate = DNA(n+1) + diphosphate</text>
        <dbReference type="Rhea" id="RHEA:22508"/>
        <dbReference type="Rhea" id="RHEA-COMP:17339"/>
        <dbReference type="Rhea" id="RHEA-COMP:17340"/>
        <dbReference type="ChEBI" id="CHEBI:33019"/>
        <dbReference type="ChEBI" id="CHEBI:61560"/>
        <dbReference type="ChEBI" id="CHEBI:173112"/>
        <dbReference type="EC" id="2.7.7.7"/>
    </reaction>
</comment>
<organism evidence="10 11">
    <name type="scientific">Ramazzottius varieornatus</name>
    <name type="common">Water bear</name>
    <name type="synonym">Tardigrade</name>
    <dbReference type="NCBI Taxonomy" id="947166"/>
    <lineage>
        <taxon>Eukaryota</taxon>
        <taxon>Metazoa</taxon>
        <taxon>Ecdysozoa</taxon>
        <taxon>Tardigrada</taxon>
        <taxon>Eutardigrada</taxon>
        <taxon>Parachela</taxon>
        <taxon>Hypsibioidea</taxon>
        <taxon>Ramazzottiidae</taxon>
        <taxon>Ramazzottius</taxon>
    </lineage>
</organism>
<keyword evidence="5" id="KW-0235">DNA replication</keyword>
<dbReference type="GO" id="GO:0006260">
    <property type="term" value="P:DNA replication"/>
    <property type="evidence" value="ECO:0007669"/>
    <property type="project" value="UniProtKB-KW"/>
</dbReference>
<dbReference type="Pfam" id="PF03175">
    <property type="entry name" value="DNA_pol_B_2"/>
    <property type="match status" value="1"/>
</dbReference>
<evidence type="ECO:0000256" key="7">
    <source>
        <dbReference type="ARBA" id="ARBA00023125"/>
    </source>
</evidence>
<dbReference type="EC" id="2.7.7.7" evidence="2"/>
<dbReference type="InterPro" id="IPR043502">
    <property type="entry name" value="DNA/RNA_pol_sf"/>
</dbReference>
<dbReference type="InterPro" id="IPR004868">
    <property type="entry name" value="DNA-dir_DNA_pol_B_mt/vir"/>
</dbReference>
<accession>A0A1D1UTZ5</accession>
<feature type="domain" description="DNA-directed DNA polymerase family B mitochondria/virus" evidence="9">
    <location>
        <begin position="15"/>
        <end position="294"/>
    </location>
</feature>
<dbReference type="PANTHER" id="PTHR33568:SF3">
    <property type="entry name" value="DNA-DIRECTED DNA POLYMERASE"/>
    <property type="match status" value="1"/>
</dbReference>
<sequence length="730" mass="83875">MQNGSSLIMLSIRGIGVRFIDSFSFLPRALKLLGDDFKLPQEEREGYFPHLFNTLENQEYSGRIPERHYFGYSQLHDNEKKAFDAWYEEQVQSNVVWHSRTEIIKYCQQDTRVLARCLNIFRRNFAEKCDELDCFEFPTMASAAITALQAKFLPENTIGIVPLEGYGGRGFHSKVRLEYLACDTSSCGSVNGSEEVLRNIAFVPRADPRTALFGGRVEVFYLKKEVSLDSGDTMEHDDYQSLYPSVNLEGAYGHGHPKVFYCNFPPVENWFGVVHCIILPSQNCYVPPLPYRLPSNSIVYTLCRTCVLVRNLNTPCSHNDDERALTGMWGCEEVQVAVKDARYTIVTVYELHHFEKTIQFNRQTGQRGLFDGAVRTFAKDKIVASGFPAGVETQADKQRYCNRWHDFLDITISPHEVEENPGKRFCAKIAINLLWGRFVMRDDYDQAEYCQRYSRCLELMVGNNYQPESVLFVTNQVAEVIYQESKEVARQNVKTNIYIGIRTTEMARLKLLRECLWEIQPGKLMYCDTDSALYVREADESPLPRGEYLGQLSSENKGKRCLKFAALGRKTYIKVMDDGETQLKAKGITPNPYNKTLLNYDTIKGMLDGTDWFSVDTENPAAFIRDMKNIKVRTKPMKRVAREIRLNAKYIIVFRGASDSEPLLHLGHQLFPRRPKYFEEAVDYCMAKDNGYLIINGYLIHPNIADDERLMTDIFGENPYKSTVVFKAIN</sequence>
<dbReference type="PANTHER" id="PTHR33568">
    <property type="entry name" value="DNA POLYMERASE"/>
    <property type="match status" value="1"/>
</dbReference>
<evidence type="ECO:0000256" key="6">
    <source>
        <dbReference type="ARBA" id="ARBA00022932"/>
    </source>
</evidence>
<dbReference type="Gene3D" id="3.90.1600.10">
    <property type="entry name" value="Palm domain of DNA polymerase"/>
    <property type="match status" value="1"/>
</dbReference>
<evidence type="ECO:0000313" key="10">
    <source>
        <dbReference type="EMBL" id="GAU89853.1"/>
    </source>
</evidence>
<dbReference type="GO" id="GO:0000166">
    <property type="term" value="F:nucleotide binding"/>
    <property type="evidence" value="ECO:0007669"/>
    <property type="project" value="InterPro"/>
</dbReference>
<dbReference type="GO" id="GO:0042575">
    <property type="term" value="C:DNA polymerase complex"/>
    <property type="evidence" value="ECO:0007669"/>
    <property type="project" value="UniProtKB-ARBA"/>
</dbReference>